<dbReference type="SMART" id="SM00345">
    <property type="entry name" value="HTH_GNTR"/>
    <property type="match status" value="1"/>
</dbReference>
<feature type="domain" description="HTH gntR-type" evidence="4">
    <location>
        <begin position="17"/>
        <end position="86"/>
    </location>
</feature>
<dbReference type="InterPro" id="IPR028978">
    <property type="entry name" value="Chorismate_lyase_/UTRA_dom_sf"/>
</dbReference>
<evidence type="ECO:0000313" key="5">
    <source>
        <dbReference type="EMBL" id="MBD2848060.1"/>
    </source>
</evidence>
<dbReference type="InterPro" id="IPR036390">
    <property type="entry name" value="WH_DNA-bd_sf"/>
</dbReference>
<dbReference type="SMART" id="SM00866">
    <property type="entry name" value="UTRA"/>
    <property type="match status" value="1"/>
</dbReference>
<evidence type="ECO:0000256" key="1">
    <source>
        <dbReference type="ARBA" id="ARBA00023015"/>
    </source>
</evidence>
<accession>A0A927BYG4</accession>
<evidence type="ECO:0000256" key="3">
    <source>
        <dbReference type="ARBA" id="ARBA00023163"/>
    </source>
</evidence>
<dbReference type="CDD" id="cd07377">
    <property type="entry name" value="WHTH_GntR"/>
    <property type="match status" value="1"/>
</dbReference>
<gene>
    <name evidence="5" type="ORF">IDH44_22925</name>
</gene>
<dbReference type="InterPro" id="IPR000524">
    <property type="entry name" value="Tscrpt_reg_HTH_GntR"/>
</dbReference>
<evidence type="ECO:0000259" key="4">
    <source>
        <dbReference type="PROSITE" id="PS50949"/>
    </source>
</evidence>
<keyword evidence="3" id="KW-0804">Transcription</keyword>
<dbReference type="AlphaFoldDB" id="A0A927BYG4"/>
<sequence length="250" mass="28448">MMNHLKLENTLDHNSPIPLHYQLTEILRKTLFHEPGPGLKEKIPTEIELAKQFNVSRVTVRTALKTLVNEGLLSRERGRGTFIKTNKAEQWVGQLMGFSEAIRSTGFTPGGKVLHTAMNTSPPSDVCKQLNTDVAWEMKRLRFADELPIGIEHSFYIPEIGAKLEQAEDLNNITMYLYIEQMLHVALQEASQLITAVNATAEEADMLDIEERDALLHIERLTKATSGQPIILLNAKYRPDYFHYIINLKR</sequence>
<dbReference type="Gene3D" id="1.10.10.10">
    <property type="entry name" value="Winged helix-like DNA-binding domain superfamily/Winged helix DNA-binding domain"/>
    <property type="match status" value="1"/>
</dbReference>
<keyword evidence="6" id="KW-1185">Reference proteome</keyword>
<dbReference type="RefSeq" id="WP_190921162.1">
    <property type="nucleotide sequence ID" value="NZ_JACXIZ010000050.1"/>
</dbReference>
<dbReference type="Proteomes" id="UP000621560">
    <property type="component" value="Unassembled WGS sequence"/>
</dbReference>
<dbReference type="Gene3D" id="3.40.1410.10">
    <property type="entry name" value="Chorismate lyase-like"/>
    <property type="match status" value="1"/>
</dbReference>
<protein>
    <submittedName>
        <fullName evidence="5">GntR family transcriptional regulator</fullName>
    </submittedName>
</protein>
<reference evidence="5" key="1">
    <citation type="submission" date="2020-09" db="EMBL/GenBank/DDBJ databases">
        <title>A novel bacterium of genus Paenibacillus, isolated from South China Sea.</title>
        <authorList>
            <person name="Huang H."/>
            <person name="Mo K."/>
            <person name="Hu Y."/>
        </authorList>
    </citation>
    <scope>NUCLEOTIDE SEQUENCE</scope>
    <source>
        <strain evidence="5">IB182496</strain>
    </source>
</reference>
<dbReference type="PANTHER" id="PTHR44846">
    <property type="entry name" value="MANNOSYL-D-GLYCERATE TRANSPORT/METABOLISM SYSTEM REPRESSOR MNGR-RELATED"/>
    <property type="match status" value="1"/>
</dbReference>
<dbReference type="SUPFAM" id="SSF64288">
    <property type="entry name" value="Chorismate lyase-like"/>
    <property type="match status" value="1"/>
</dbReference>
<evidence type="ECO:0000256" key="2">
    <source>
        <dbReference type="ARBA" id="ARBA00023125"/>
    </source>
</evidence>
<dbReference type="EMBL" id="JACXIZ010000050">
    <property type="protein sequence ID" value="MBD2848060.1"/>
    <property type="molecule type" value="Genomic_DNA"/>
</dbReference>
<dbReference type="InterPro" id="IPR011663">
    <property type="entry name" value="UTRA"/>
</dbReference>
<dbReference type="PRINTS" id="PR00035">
    <property type="entry name" value="HTHGNTR"/>
</dbReference>
<keyword evidence="2" id="KW-0238">DNA-binding</keyword>
<dbReference type="Pfam" id="PF07702">
    <property type="entry name" value="UTRA"/>
    <property type="match status" value="1"/>
</dbReference>
<dbReference type="GO" id="GO:0003677">
    <property type="term" value="F:DNA binding"/>
    <property type="evidence" value="ECO:0007669"/>
    <property type="project" value="UniProtKB-KW"/>
</dbReference>
<dbReference type="InterPro" id="IPR050679">
    <property type="entry name" value="Bact_HTH_transcr_reg"/>
</dbReference>
<proteinExistence type="predicted"/>
<dbReference type="InterPro" id="IPR036388">
    <property type="entry name" value="WH-like_DNA-bd_sf"/>
</dbReference>
<dbReference type="PANTHER" id="PTHR44846:SF1">
    <property type="entry name" value="MANNOSYL-D-GLYCERATE TRANSPORT_METABOLISM SYSTEM REPRESSOR MNGR-RELATED"/>
    <property type="match status" value="1"/>
</dbReference>
<organism evidence="5 6">
    <name type="scientific">Paenibacillus sabuli</name>
    <dbReference type="NCBI Taxonomy" id="2772509"/>
    <lineage>
        <taxon>Bacteria</taxon>
        <taxon>Bacillati</taxon>
        <taxon>Bacillota</taxon>
        <taxon>Bacilli</taxon>
        <taxon>Bacillales</taxon>
        <taxon>Paenibacillaceae</taxon>
        <taxon>Paenibacillus</taxon>
    </lineage>
</organism>
<dbReference type="GO" id="GO:0003700">
    <property type="term" value="F:DNA-binding transcription factor activity"/>
    <property type="evidence" value="ECO:0007669"/>
    <property type="project" value="InterPro"/>
</dbReference>
<name>A0A927BYG4_9BACL</name>
<comment type="caution">
    <text evidence="5">The sequence shown here is derived from an EMBL/GenBank/DDBJ whole genome shotgun (WGS) entry which is preliminary data.</text>
</comment>
<dbReference type="GO" id="GO:0045892">
    <property type="term" value="P:negative regulation of DNA-templated transcription"/>
    <property type="evidence" value="ECO:0007669"/>
    <property type="project" value="TreeGrafter"/>
</dbReference>
<dbReference type="SUPFAM" id="SSF46785">
    <property type="entry name" value="Winged helix' DNA-binding domain"/>
    <property type="match status" value="1"/>
</dbReference>
<dbReference type="PROSITE" id="PS50949">
    <property type="entry name" value="HTH_GNTR"/>
    <property type="match status" value="1"/>
</dbReference>
<evidence type="ECO:0000313" key="6">
    <source>
        <dbReference type="Proteomes" id="UP000621560"/>
    </source>
</evidence>
<keyword evidence="1" id="KW-0805">Transcription regulation</keyword>
<dbReference type="Pfam" id="PF00392">
    <property type="entry name" value="GntR"/>
    <property type="match status" value="1"/>
</dbReference>